<dbReference type="RefSeq" id="WP_081293560.1">
    <property type="nucleotide sequence ID" value="NZ_CABVPR010000039.1"/>
</dbReference>
<dbReference type="Proteomes" id="UP000625568">
    <property type="component" value="Chromosome 1"/>
</dbReference>
<dbReference type="Pfam" id="PF03432">
    <property type="entry name" value="Relaxase"/>
    <property type="match status" value="1"/>
</dbReference>
<evidence type="ECO:0000313" key="4">
    <source>
        <dbReference type="Proteomes" id="UP000625568"/>
    </source>
</evidence>
<dbReference type="AlphaFoldDB" id="A0A892I6C7"/>
<organism evidence="3 4">
    <name type="scientific">Burkholderia dolosa</name>
    <dbReference type="NCBI Taxonomy" id="152500"/>
    <lineage>
        <taxon>Bacteria</taxon>
        <taxon>Pseudomonadati</taxon>
        <taxon>Pseudomonadota</taxon>
        <taxon>Betaproteobacteria</taxon>
        <taxon>Burkholderiales</taxon>
        <taxon>Burkholderiaceae</taxon>
        <taxon>Burkholderia</taxon>
        <taxon>Burkholderia cepacia complex</taxon>
    </lineage>
</organism>
<name>A0A892I6C7_9BURK</name>
<protein>
    <submittedName>
        <fullName evidence="3">Relaxase/mobilization nuclease domain-containing protein</fullName>
    </submittedName>
</protein>
<sequence length="291" mass="32440">MLKATTKKVPEVVVKISGGGRGMKAIRAHLDYISRNGEVVLENQDGDKLVGSDDIRYLKRELQHGGFGIPEDSTVREAFNIVFSMPPGTDRAAVHDSVRALAADEFGGDFRYVFACHTDEAHPHVHLCVMARSNDGTRLNPRKADLQSWRESFAEHLREHGIEANATRRQARGVTKRAIPQPVTNMREKRDVVPDRPRSPMCDEVRRIRIETDKKVIRAYGAIARAMAESEDVGDRTLAVEIVNLVKQMPAVQLAYDPMAGDRPGKSGERHVEIQRPTVPGGERVPDDPTR</sequence>
<accession>A0A892I6C7</accession>
<proteinExistence type="predicted"/>
<dbReference type="Gene3D" id="3.30.930.30">
    <property type="match status" value="1"/>
</dbReference>
<keyword evidence="4" id="KW-1185">Reference proteome</keyword>
<evidence type="ECO:0000259" key="2">
    <source>
        <dbReference type="Pfam" id="PF03432"/>
    </source>
</evidence>
<gene>
    <name evidence="3" type="ORF">I6K02_06220</name>
</gene>
<feature type="domain" description="MobA/VirD2-like nuclease" evidence="2">
    <location>
        <begin position="75"/>
        <end position="162"/>
    </location>
</feature>
<evidence type="ECO:0000313" key="3">
    <source>
        <dbReference type="EMBL" id="QRO78496.1"/>
    </source>
</evidence>
<dbReference type="EMBL" id="CP069482">
    <property type="protein sequence ID" value="QRO78496.1"/>
    <property type="molecule type" value="Genomic_DNA"/>
</dbReference>
<reference evidence="3 4" key="1">
    <citation type="submission" date="2021-02" db="EMBL/GenBank/DDBJ databases">
        <title>FDA dAtabase for Regulatory Grade micrObial Sequences (FDA-ARGOS): Supporting development and validation of Infectious Disease Dx tests.</title>
        <authorList>
            <person name="Minogue T."/>
            <person name="Wolcott M."/>
            <person name="Wasieloski L."/>
            <person name="Aguilar W."/>
            <person name="Moore D."/>
            <person name="Jaissle J."/>
            <person name="Tallon L."/>
            <person name="Sadzewicz L."/>
            <person name="Zhao X."/>
            <person name="Boylan J."/>
            <person name="Ott S."/>
            <person name="Bowen H."/>
            <person name="Vavikolanu K."/>
            <person name="Mehta A."/>
            <person name="Aluvathingal J."/>
            <person name="Nadendla S."/>
            <person name="Yan Y."/>
            <person name="Sichtig H."/>
        </authorList>
    </citation>
    <scope>NUCLEOTIDE SEQUENCE [LARGE SCALE GENOMIC DNA]</scope>
    <source>
        <strain evidence="3 4">FDAARGOS_1272</strain>
    </source>
</reference>
<feature type="compositionally biased region" description="Basic and acidic residues" evidence="1">
    <location>
        <begin position="263"/>
        <end position="274"/>
    </location>
</feature>
<dbReference type="GeneID" id="93126207"/>
<evidence type="ECO:0000256" key="1">
    <source>
        <dbReference type="SAM" id="MobiDB-lite"/>
    </source>
</evidence>
<feature type="region of interest" description="Disordered" evidence="1">
    <location>
        <begin position="259"/>
        <end position="291"/>
    </location>
</feature>
<dbReference type="InterPro" id="IPR005094">
    <property type="entry name" value="Endonuclease_MobA/VirD2"/>
</dbReference>